<dbReference type="SUPFAM" id="SSF46689">
    <property type="entry name" value="Homeodomain-like"/>
    <property type="match status" value="1"/>
</dbReference>
<keyword evidence="3 5" id="KW-0238">DNA-binding</keyword>
<evidence type="ECO:0000256" key="3">
    <source>
        <dbReference type="ARBA" id="ARBA00023125"/>
    </source>
</evidence>
<dbReference type="PROSITE" id="PS50977">
    <property type="entry name" value="HTH_TETR_2"/>
    <property type="match status" value="1"/>
</dbReference>
<dbReference type="PANTHER" id="PTHR30055">
    <property type="entry name" value="HTH-TYPE TRANSCRIPTIONAL REGULATOR RUTR"/>
    <property type="match status" value="1"/>
</dbReference>
<dbReference type="PRINTS" id="PR00455">
    <property type="entry name" value="HTHTETR"/>
</dbReference>
<evidence type="ECO:0000259" key="7">
    <source>
        <dbReference type="PROSITE" id="PS50977"/>
    </source>
</evidence>
<dbReference type="RefSeq" id="WP_166954665.1">
    <property type="nucleotide sequence ID" value="NZ_JAASQI010000008.1"/>
</dbReference>
<dbReference type="InterPro" id="IPR050109">
    <property type="entry name" value="HTH-type_TetR-like_transc_reg"/>
</dbReference>
<keyword evidence="1" id="KW-0678">Repressor</keyword>
<feature type="domain" description="HTH tetR-type" evidence="7">
    <location>
        <begin position="42"/>
        <end position="102"/>
    </location>
</feature>
<feature type="region of interest" description="Disordered" evidence="6">
    <location>
        <begin position="1"/>
        <end position="36"/>
    </location>
</feature>
<dbReference type="EMBL" id="JAASQI010000008">
    <property type="protein sequence ID" value="NIJ59397.1"/>
    <property type="molecule type" value="Genomic_DNA"/>
</dbReference>
<protein>
    <submittedName>
        <fullName evidence="8">AcrR family transcriptional regulator</fullName>
    </submittedName>
</protein>
<evidence type="ECO:0000313" key="9">
    <source>
        <dbReference type="Proteomes" id="UP001429580"/>
    </source>
</evidence>
<evidence type="ECO:0000256" key="6">
    <source>
        <dbReference type="SAM" id="MobiDB-lite"/>
    </source>
</evidence>
<dbReference type="InterPro" id="IPR036271">
    <property type="entry name" value="Tet_transcr_reg_TetR-rel_C_sf"/>
</dbReference>
<comment type="caution">
    <text evidence="8">The sequence shown here is derived from an EMBL/GenBank/DDBJ whole genome shotgun (WGS) entry which is preliminary data.</text>
</comment>
<dbReference type="Pfam" id="PF00440">
    <property type="entry name" value="TetR_N"/>
    <property type="match status" value="1"/>
</dbReference>
<dbReference type="SUPFAM" id="SSF48498">
    <property type="entry name" value="Tetracyclin repressor-like, C-terminal domain"/>
    <property type="match status" value="1"/>
</dbReference>
<evidence type="ECO:0000256" key="5">
    <source>
        <dbReference type="PROSITE-ProRule" id="PRU00335"/>
    </source>
</evidence>
<feature type="region of interest" description="Disordered" evidence="6">
    <location>
        <begin position="236"/>
        <end position="257"/>
    </location>
</feature>
<proteinExistence type="predicted"/>
<accession>A0ABX0V374</accession>
<gene>
    <name evidence="8" type="ORF">FHS82_003252</name>
</gene>
<dbReference type="InterPro" id="IPR039538">
    <property type="entry name" value="BetI_C"/>
</dbReference>
<dbReference type="InterPro" id="IPR001647">
    <property type="entry name" value="HTH_TetR"/>
</dbReference>
<evidence type="ECO:0000256" key="1">
    <source>
        <dbReference type="ARBA" id="ARBA00022491"/>
    </source>
</evidence>
<dbReference type="InterPro" id="IPR009057">
    <property type="entry name" value="Homeodomain-like_sf"/>
</dbReference>
<dbReference type="Gene3D" id="1.10.357.10">
    <property type="entry name" value="Tetracycline Repressor, domain 2"/>
    <property type="match status" value="1"/>
</dbReference>
<dbReference type="PANTHER" id="PTHR30055:SF234">
    <property type="entry name" value="HTH-TYPE TRANSCRIPTIONAL REGULATOR BETI"/>
    <property type="match status" value="1"/>
</dbReference>
<evidence type="ECO:0000256" key="4">
    <source>
        <dbReference type="ARBA" id="ARBA00023163"/>
    </source>
</evidence>
<evidence type="ECO:0000256" key="2">
    <source>
        <dbReference type="ARBA" id="ARBA00023015"/>
    </source>
</evidence>
<feature type="DNA-binding region" description="H-T-H motif" evidence="5">
    <location>
        <begin position="65"/>
        <end position="84"/>
    </location>
</feature>
<keyword evidence="2" id="KW-0805">Transcription regulation</keyword>
<dbReference type="Gene3D" id="1.10.10.60">
    <property type="entry name" value="Homeodomain-like"/>
    <property type="match status" value="1"/>
</dbReference>
<dbReference type="Proteomes" id="UP001429580">
    <property type="component" value="Unassembled WGS sequence"/>
</dbReference>
<reference evidence="8 9" key="1">
    <citation type="submission" date="2020-03" db="EMBL/GenBank/DDBJ databases">
        <title>Genomic Encyclopedia of Type Strains, Phase IV (KMG-IV): sequencing the most valuable type-strain genomes for metagenomic binning, comparative biology and taxonomic classification.</title>
        <authorList>
            <person name="Goeker M."/>
        </authorList>
    </citation>
    <scope>NUCLEOTIDE SEQUENCE [LARGE SCALE GENOMIC DNA]</scope>
    <source>
        <strain evidence="8 9">DSM 103870</strain>
    </source>
</reference>
<name>A0ABX0V374_9HYPH</name>
<keyword evidence="4" id="KW-0804">Transcription</keyword>
<sequence length="257" mass="28382">MTDRRPGPASTSVLPAHADAPPPGQRPEARAHEPERLEVQRTERRDLILRAAERCFTSFGFHRTTMQLVAKEAGMSQGNLYRYFPSKNAIVEGLVERDRDEARRRFDSVDPGAPFWDQFRKLGEDYFIGDAQCKAALCIEIWAEATRNPEIDAINRPIEQEIVARLVALLERAQVRGEIAADIDCAAAAQMIIVITSGLYVRSALRRDGDGTEQLERALEAVYGLLSGAPALRLSRSEASGGHCGPERPASTQEPSS</sequence>
<dbReference type="Pfam" id="PF13977">
    <property type="entry name" value="TetR_C_6"/>
    <property type="match status" value="1"/>
</dbReference>
<evidence type="ECO:0000313" key="8">
    <source>
        <dbReference type="EMBL" id="NIJ59397.1"/>
    </source>
</evidence>
<organism evidence="8 9">
    <name type="scientific">Pseudochelatococcus lubricantis</name>
    <dbReference type="NCBI Taxonomy" id="1538102"/>
    <lineage>
        <taxon>Bacteria</taxon>
        <taxon>Pseudomonadati</taxon>
        <taxon>Pseudomonadota</taxon>
        <taxon>Alphaproteobacteria</taxon>
        <taxon>Hyphomicrobiales</taxon>
        <taxon>Chelatococcaceae</taxon>
        <taxon>Pseudochelatococcus</taxon>
    </lineage>
</organism>
<keyword evidence="9" id="KW-1185">Reference proteome</keyword>
<feature type="compositionally biased region" description="Basic and acidic residues" evidence="6">
    <location>
        <begin position="27"/>
        <end position="36"/>
    </location>
</feature>